<evidence type="ECO:0000256" key="8">
    <source>
        <dbReference type="ARBA" id="ARBA00022679"/>
    </source>
</evidence>
<evidence type="ECO:0000313" key="24">
    <source>
        <dbReference type="Proteomes" id="UP000587270"/>
    </source>
</evidence>
<dbReference type="EMBL" id="MIMU01000044">
    <property type="protein sequence ID" value="OTA87692.1"/>
    <property type="molecule type" value="Genomic_DNA"/>
</dbReference>
<evidence type="ECO:0000256" key="16">
    <source>
        <dbReference type="RuleBase" id="RU000532"/>
    </source>
</evidence>
<dbReference type="RefSeq" id="WP_063164244.1">
    <property type="nucleotide sequence ID" value="NZ_CAKMAY010000002.1"/>
</dbReference>
<dbReference type="SUPFAM" id="SSF53748">
    <property type="entry name" value="Phosphoglycerate kinase"/>
    <property type="match status" value="1"/>
</dbReference>
<keyword evidence="7 13" id="KW-0963">Cytoplasm</keyword>
<evidence type="ECO:0000256" key="9">
    <source>
        <dbReference type="ARBA" id="ARBA00022741"/>
    </source>
</evidence>
<gene>
    <name evidence="13" type="primary">pgk</name>
    <name evidence="18" type="ORF">B5D07_11290</name>
    <name evidence="20" type="ORF">BHL82_04325</name>
    <name evidence="19" type="ORF">BHL83_02030</name>
    <name evidence="17" type="ORF">HF865_07265</name>
</gene>
<dbReference type="UniPathway" id="UPA00109">
    <property type="reaction ID" value="UER00185"/>
</dbReference>
<evidence type="ECO:0000256" key="12">
    <source>
        <dbReference type="ARBA" id="ARBA00023152"/>
    </source>
</evidence>
<evidence type="ECO:0000313" key="20">
    <source>
        <dbReference type="EMBL" id="OTA87692.1"/>
    </source>
</evidence>
<dbReference type="AlphaFoldDB" id="A0A143PZX7"/>
<dbReference type="InterPro" id="IPR001576">
    <property type="entry name" value="Phosphoglycerate_kinase"/>
</dbReference>
<evidence type="ECO:0000256" key="1">
    <source>
        <dbReference type="ARBA" id="ARBA00000642"/>
    </source>
</evidence>
<evidence type="ECO:0000256" key="7">
    <source>
        <dbReference type="ARBA" id="ARBA00022490"/>
    </source>
</evidence>
<evidence type="ECO:0000256" key="13">
    <source>
        <dbReference type="HAMAP-Rule" id="MF_00145"/>
    </source>
</evidence>
<dbReference type="GO" id="GO:0005829">
    <property type="term" value="C:cytosol"/>
    <property type="evidence" value="ECO:0007669"/>
    <property type="project" value="TreeGrafter"/>
</dbReference>
<dbReference type="HAMAP" id="MF_00145">
    <property type="entry name" value="Phosphoglyc_kinase"/>
    <property type="match status" value="1"/>
</dbReference>
<evidence type="ECO:0000313" key="21">
    <source>
        <dbReference type="Proteomes" id="UP000189795"/>
    </source>
</evidence>
<evidence type="ECO:0000313" key="18">
    <source>
        <dbReference type="EMBL" id="OPG86754.1"/>
    </source>
</evidence>
<keyword evidence="8 13" id="KW-0808">Transferase</keyword>
<sequence length="401" mass="42947">MAKLTVEDLPLEGKKVLMRVDFNVPIKDGVVGDDNRIVAALPTIKYVIDHGGRAILFSHLGRIKKEEDKPGLSLRPVAERLSNLLNKPVTFVPVTEGKQLEDAIDNMKNGDVLLVQNTRYEDVKDGEYVKRESGNDPELGKYWASLGDVFVNDAFGTAHRKHASNVGIATNMPGKAAAGYLMEKEIKFLGDAVDNPERPFVAILGGAKVSDKIGVIDNLLDKADKIIIGGGMAYTFYAAKGIKVGNSLVEKDKIDVAKQILDKAGDKLVLPIDNVVADKFNNDADTKVVEGDIDDGWMALDVGPKSVEEFKNVLKDAKTVVWNGPMGVFEMPNFAKGTLEIGKFLGTLTDATTIVGGGDSTAAVKELGVADKLTHISTGGGASLTYLEGNELPGIAAISDK</sequence>
<feature type="binding site" evidence="13 15">
    <location>
        <begin position="357"/>
        <end position="360"/>
    </location>
    <ligand>
        <name>ATP</name>
        <dbReference type="ChEBI" id="CHEBI:30616"/>
    </ligand>
</feature>
<dbReference type="Pfam" id="PF00162">
    <property type="entry name" value="PGK"/>
    <property type="match status" value="1"/>
</dbReference>
<feature type="binding site" evidence="14">
    <location>
        <position position="36"/>
    </location>
    <ligand>
        <name>(2R)-3-phosphoglycerate</name>
        <dbReference type="ChEBI" id="CHEBI:58272"/>
    </ligand>
</feature>
<dbReference type="InterPro" id="IPR015824">
    <property type="entry name" value="Phosphoglycerate_kinase_N"/>
</dbReference>
<dbReference type="EMBL" id="MIMV01000235">
    <property type="protein sequence ID" value="OTA82055.1"/>
    <property type="molecule type" value="Genomic_DNA"/>
</dbReference>
<reference evidence="20 23" key="1">
    <citation type="submission" date="2016-09" db="EMBL/GenBank/DDBJ databases">
        <title>Lactobacillus reuteri KLR3005, genome sequencing and assembly.</title>
        <authorList>
            <person name="Lee J.-Y."/>
            <person name="Kim E.B."/>
            <person name="Choi Y.-J."/>
        </authorList>
    </citation>
    <scope>NUCLEOTIDE SEQUENCE [LARGE SCALE GENOMIC DNA]</scope>
    <source>
        <strain evidence="20 23">KLR3005</strain>
    </source>
</reference>
<keyword evidence="12 13" id="KW-0324">Glycolysis</keyword>
<dbReference type="InterPro" id="IPR036043">
    <property type="entry name" value="Phosphoglycerate_kinase_sf"/>
</dbReference>
<dbReference type="PROSITE" id="PS00111">
    <property type="entry name" value="PGLYCERATE_KINASE"/>
    <property type="match status" value="1"/>
</dbReference>
<keyword evidence="10 13" id="KW-0418">Kinase</keyword>
<dbReference type="Proteomes" id="UP000194286">
    <property type="component" value="Unassembled WGS sequence"/>
</dbReference>
<comment type="caution">
    <text evidence="20">The sequence shown here is derived from an EMBL/GenBank/DDBJ whole genome shotgun (WGS) entry which is preliminary data.</text>
</comment>
<reference evidence="17 24" key="4">
    <citation type="submission" date="2020-04" db="EMBL/GenBank/DDBJ databases">
        <authorList>
            <person name="Hitch T.C.A."/>
            <person name="Wylensek D."/>
            <person name="Clavel T."/>
        </authorList>
    </citation>
    <scope>NUCLEOTIDE SEQUENCE [LARGE SCALE GENOMIC DNA]</scope>
    <source>
        <strain evidence="17 24">WCA-386-APC-4I</strain>
    </source>
</reference>
<dbReference type="PANTHER" id="PTHR11406">
    <property type="entry name" value="PHOSPHOGLYCERATE KINASE"/>
    <property type="match status" value="1"/>
</dbReference>
<comment type="similarity">
    <text evidence="4 13 16">Belongs to the phosphoglycerate kinase family.</text>
</comment>
<proteinExistence type="inferred from homology"/>
<evidence type="ECO:0000256" key="6">
    <source>
        <dbReference type="ARBA" id="ARBA00016471"/>
    </source>
</evidence>
<evidence type="ECO:0000256" key="15">
    <source>
        <dbReference type="PIRSR" id="PIRSR000724-2"/>
    </source>
</evidence>
<reference evidence="18 21" key="3">
    <citation type="submission" date="2017-03" db="EMBL/GenBank/DDBJ databases">
        <title>Antibiotic resistance of probiotic microorganisms.</title>
        <authorList>
            <person name="Sanudo A.I."/>
            <person name="Olivares M."/>
            <person name="Banuelos O."/>
        </authorList>
    </citation>
    <scope>NUCLEOTIDE SEQUENCE [LARGE SCALE GENOMIC DNA]</scope>
    <source>
        <strain evidence="18 21">CECT8605</strain>
    </source>
</reference>
<comment type="subcellular location">
    <subcellularLocation>
        <location evidence="2 13">Cytoplasm</location>
    </subcellularLocation>
</comment>
<dbReference type="PRINTS" id="PR00477">
    <property type="entry name" value="PHGLYCKINASE"/>
</dbReference>
<dbReference type="InterPro" id="IPR015911">
    <property type="entry name" value="Phosphoglycerate_kinase_CS"/>
</dbReference>
<dbReference type="CDD" id="cd00318">
    <property type="entry name" value="Phosphoglycerate_kinase"/>
    <property type="match status" value="1"/>
</dbReference>
<feature type="binding site" evidence="14">
    <location>
        <position position="160"/>
    </location>
    <ligand>
        <name>(2R)-3-phosphoglycerate</name>
        <dbReference type="ChEBI" id="CHEBI:58272"/>
    </ligand>
</feature>
<feature type="binding site" evidence="13 14">
    <location>
        <begin position="21"/>
        <end position="23"/>
    </location>
    <ligand>
        <name>substrate</name>
    </ligand>
</feature>
<feature type="binding site" evidence="13 15">
    <location>
        <position position="212"/>
    </location>
    <ligand>
        <name>ATP</name>
        <dbReference type="ChEBI" id="CHEBI:30616"/>
    </ligand>
</feature>
<evidence type="ECO:0000313" key="23">
    <source>
        <dbReference type="Proteomes" id="UP000194286"/>
    </source>
</evidence>
<feature type="binding site" evidence="14">
    <location>
        <position position="119"/>
    </location>
    <ligand>
        <name>(2R)-3-phosphoglycerate</name>
        <dbReference type="ChEBI" id="CHEBI:58272"/>
    </ligand>
</feature>
<protein>
    <recommendedName>
        <fullName evidence="6 13">Phosphoglycerate kinase</fullName>
        <ecNumber evidence="5 13">2.7.2.3</ecNumber>
    </recommendedName>
</protein>
<feature type="binding site" evidence="13 14">
    <location>
        <begin position="59"/>
        <end position="62"/>
    </location>
    <ligand>
        <name>substrate</name>
    </ligand>
</feature>
<evidence type="ECO:0000256" key="3">
    <source>
        <dbReference type="ARBA" id="ARBA00004838"/>
    </source>
</evidence>
<evidence type="ECO:0000256" key="5">
    <source>
        <dbReference type="ARBA" id="ARBA00013061"/>
    </source>
</evidence>
<feature type="binding site" evidence="13">
    <location>
        <position position="160"/>
    </location>
    <ligand>
        <name>substrate</name>
    </ligand>
</feature>
<feature type="binding site" evidence="13">
    <location>
        <position position="36"/>
    </location>
    <ligand>
        <name>substrate</name>
    </ligand>
</feature>
<comment type="subunit">
    <text evidence="13">Monomer.</text>
</comment>
<feature type="binding site" evidence="13 15">
    <location>
        <position position="330"/>
    </location>
    <ligand>
        <name>ATP</name>
        <dbReference type="ChEBI" id="CHEBI:30616"/>
    </ligand>
</feature>
<evidence type="ECO:0000256" key="11">
    <source>
        <dbReference type="ARBA" id="ARBA00022840"/>
    </source>
</evidence>
<evidence type="ECO:0000313" key="17">
    <source>
        <dbReference type="EMBL" id="NME22492.1"/>
    </source>
</evidence>
<keyword evidence="11 13" id="KW-0067">ATP-binding</keyword>
<accession>A0A143PZX7</accession>
<evidence type="ECO:0000256" key="10">
    <source>
        <dbReference type="ARBA" id="ARBA00022777"/>
    </source>
</evidence>
<dbReference type="GO" id="GO:0006096">
    <property type="term" value="P:glycolytic process"/>
    <property type="evidence" value="ECO:0007669"/>
    <property type="project" value="UniProtKB-UniRule"/>
</dbReference>
<dbReference type="Proteomes" id="UP000189795">
    <property type="component" value="Unassembled WGS sequence"/>
</dbReference>
<evidence type="ECO:0000313" key="19">
    <source>
        <dbReference type="EMBL" id="OTA82055.1"/>
    </source>
</evidence>
<organism evidence="20 23">
    <name type="scientific">Limosilactobacillus reuteri</name>
    <name type="common">Lactobacillus reuteri</name>
    <dbReference type="NCBI Taxonomy" id="1598"/>
    <lineage>
        <taxon>Bacteria</taxon>
        <taxon>Bacillati</taxon>
        <taxon>Bacillota</taxon>
        <taxon>Bacilli</taxon>
        <taxon>Lactobacillales</taxon>
        <taxon>Lactobacillaceae</taxon>
        <taxon>Limosilactobacillus</taxon>
    </lineage>
</organism>
<dbReference type="PANTHER" id="PTHR11406:SF23">
    <property type="entry name" value="PHOSPHOGLYCERATE KINASE 1, CHLOROPLASTIC-RELATED"/>
    <property type="match status" value="1"/>
</dbReference>
<dbReference type="Proteomes" id="UP000194219">
    <property type="component" value="Unassembled WGS sequence"/>
</dbReference>
<dbReference type="GO" id="GO:0006094">
    <property type="term" value="P:gluconeogenesis"/>
    <property type="evidence" value="ECO:0007669"/>
    <property type="project" value="TreeGrafter"/>
</dbReference>
<evidence type="ECO:0000256" key="4">
    <source>
        <dbReference type="ARBA" id="ARBA00008982"/>
    </source>
</evidence>
<evidence type="ECO:0000256" key="14">
    <source>
        <dbReference type="PIRSR" id="PIRSR000724-1"/>
    </source>
</evidence>
<dbReference type="EMBL" id="MWVS01000136">
    <property type="protein sequence ID" value="OPG86754.1"/>
    <property type="molecule type" value="Genomic_DNA"/>
</dbReference>
<reference evidence="19 22" key="2">
    <citation type="submission" date="2016-09" db="EMBL/GenBank/DDBJ databases">
        <title>Lactobacillus reuteri KLR3006, genome sequencing and assembly.</title>
        <authorList>
            <person name="Lee J.-Y."/>
            <person name="Kim E.B."/>
            <person name="Choi Y.-J."/>
        </authorList>
    </citation>
    <scope>NUCLEOTIDE SEQUENCE [LARGE SCALE GENOMIC DNA]</scope>
    <source>
        <strain evidence="19 22">KLR3006</strain>
    </source>
</reference>
<dbReference type="FunFam" id="3.40.50.1260:FF:000007">
    <property type="entry name" value="Phosphoglycerate kinase"/>
    <property type="match status" value="1"/>
</dbReference>
<name>A0A143PZX7_LIMRT</name>
<dbReference type="OrthoDB" id="9808460at2"/>
<dbReference type="EMBL" id="JABAFN010000027">
    <property type="protein sequence ID" value="NME22492.1"/>
    <property type="molecule type" value="Genomic_DNA"/>
</dbReference>
<dbReference type="PIRSF" id="PIRSF000724">
    <property type="entry name" value="Pgk"/>
    <property type="match status" value="1"/>
</dbReference>
<evidence type="ECO:0000313" key="22">
    <source>
        <dbReference type="Proteomes" id="UP000194219"/>
    </source>
</evidence>
<feature type="binding site" evidence="13">
    <location>
        <position position="119"/>
    </location>
    <ligand>
        <name>substrate</name>
    </ligand>
</feature>
<comment type="pathway">
    <text evidence="3 13">Carbohydrate degradation; glycolysis; pyruvate from D-glyceraldehyde 3-phosphate: step 2/5.</text>
</comment>
<comment type="catalytic activity">
    <reaction evidence="1 13 16">
        <text>(2R)-3-phosphoglycerate + ATP = (2R)-3-phospho-glyceroyl phosphate + ADP</text>
        <dbReference type="Rhea" id="RHEA:14801"/>
        <dbReference type="ChEBI" id="CHEBI:30616"/>
        <dbReference type="ChEBI" id="CHEBI:57604"/>
        <dbReference type="ChEBI" id="CHEBI:58272"/>
        <dbReference type="ChEBI" id="CHEBI:456216"/>
        <dbReference type="EC" id="2.7.2.3"/>
    </reaction>
</comment>
<dbReference type="Proteomes" id="UP000587270">
    <property type="component" value="Unassembled WGS sequence"/>
</dbReference>
<dbReference type="EC" id="2.7.2.3" evidence="5 13"/>
<dbReference type="FunFam" id="3.40.50.1260:FF:000008">
    <property type="entry name" value="Phosphoglycerate kinase"/>
    <property type="match status" value="1"/>
</dbReference>
<dbReference type="GO" id="GO:0043531">
    <property type="term" value="F:ADP binding"/>
    <property type="evidence" value="ECO:0007669"/>
    <property type="project" value="TreeGrafter"/>
</dbReference>
<keyword evidence="9 13" id="KW-0547">Nucleotide-binding</keyword>
<evidence type="ECO:0000256" key="2">
    <source>
        <dbReference type="ARBA" id="ARBA00004496"/>
    </source>
</evidence>
<dbReference type="Gene3D" id="3.40.50.1260">
    <property type="entry name" value="Phosphoglycerate kinase, N-terminal domain"/>
    <property type="match status" value="2"/>
</dbReference>
<dbReference type="GO" id="GO:0004618">
    <property type="term" value="F:phosphoglycerate kinase activity"/>
    <property type="evidence" value="ECO:0007669"/>
    <property type="project" value="UniProtKB-UniRule"/>
</dbReference>
<comment type="caution">
    <text evidence="13">Lacks conserved residue(s) required for the propagation of feature annotation.</text>
</comment>
<dbReference type="GO" id="GO:0005524">
    <property type="term" value="F:ATP binding"/>
    <property type="evidence" value="ECO:0007669"/>
    <property type="project" value="UniProtKB-KW"/>
</dbReference>